<organism evidence="1 2">
    <name type="scientific">Neobacillus pocheonensis</name>
    <dbReference type="NCBI Taxonomy" id="363869"/>
    <lineage>
        <taxon>Bacteria</taxon>
        <taxon>Bacillati</taxon>
        <taxon>Bacillota</taxon>
        <taxon>Bacilli</taxon>
        <taxon>Bacillales</taxon>
        <taxon>Bacillaceae</taxon>
        <taxon>Neobacillus</taxon>
    </lineage>
</organism>
<keyword evidence="2" id="KW-1185">Reference proteome</keyword>
<evidence type="ECO:0000313" key="2">
    <source>
        <dbReference type="Proteomes" id="UP001523262"/>
    </source>
</evidence>
<gene>
    <name evidence="1" type="ORF">NDK43_06795</name>
</gene>
<dbReference type="Proteomes" id="UP001523262">
    <property type="component" value="Unassembled WGS sequence"/>
</dbReference>
<dbReference type="EMBL" id="JAMQCR010000001">
    <property type="protein sequence ID" value="MCM2532153.1"/>
    <property type="molecule type" value="Genomic_DNA"/>
</dbReference>
<name>A0ABT0W768_9BACI</name>
<protein>
    <submittedName>
        <fullName evidence="1">Uncharacterized protein</fullName>
    </submittedName>
</protein>
<accession>A0ABT0W768</accession>
<evidence type="ECO:0000313" key="1">
    <source>
        <dbReference type="EMBL" id="MCM2532153.1"/>
    </source>
</evidence>
<sequence length="67" mass="7967">MNQYLKSLELIKEDLGEERYRSACATALAIYYSKQTDNRQEVANKTNRQLESRGCKGYTYKFFRKFV</sequence>
<reference evidence="1 2" key="1">
    <citation type="submission" date="2022-06" db="EMBL/GenBank/DDBJ databases">
        <authorList>
            <person name="Jeon C.O."/>
        </authorList>
    </citation>
    <scope>NUCLEOTIDE SEQUENCE [LARGE SCALE GENOMIC DNA]</scope>
    <source>
        <strain evidence="1 2">KCTC 13943</strain>
    </source>
</reference>
<comment type="caution">
    <text evidence="1">The sequence shown here is derived from an EMBL/GenBank/DDBJ whole genome shotgun (WGS) entry which is preliminary data.</text>
</comment>
<proteinExistence type="predicted"/>